<name>A0ABV5H521_9FLAO</name>
<gene>
    <name evidence="1" type="ORF">ACFFU1_16805</name>
</gene>
<comment type="caution">
    <text evidence="1">The sequence shown here is derived from an EMBL/GenBank/DDBJ whole genome shotgun (WGS) entry which is preliminary data.</text>
</comment>
<evidence type="ECO:0000313" key="1">
    <source>
        <dbReference type="EMBL" id="MFB9106571.1"/>
    </source>
</evidence>
<organism evidence="1 2">
    <name type="scientific">Algibacter miyuki</name>
    <dbReference type="NCBI Taxonomy" id="1306933"/>
    <lineage>
        <taxon>Bacteria</taxon>
        <taxon>Pseudomonadati</taxon>
        <taxon>Bacteroidota</taxon>
        <taxon>Flavobacteriia</taxon>
        <taxon>Flavobacteriales</taxon>
        <taxon>Flavobacteriaceae</taxon>
        <taxon>Algibacter</taxon>
    </lineage>
</organism>
<proteinExistence type="predicted"/>
<protein>
    <recommendedName>
        <fullName evidence="3">Transcriptional regulator</fullName>
    </recommendedName>
</protein>
<keyword evidence="2" id="KW-1185">Reference proteome</keyword>
<evidence type="ECO:0008006" key="3">
    <source>
        <dbReference type="Google" id="ProtNLM"/>
    </source>
</evidence>
<reference evidence="1 2" key="1">
    <citation type="submission" date="2024-09" db="EMBL/GenBank/DDBJ databases">
        <authorList>
            <person name="Sun Q."/>
            <person name="Mori K."/>
        </authorList>
    </citation>
    <scope>NUCLEOTIDE SEQUENCE [LARGE SCALE GENOMIC DNA]</scope>
    <source>
        <strain evidence="1 2">CECT 8300</strain>
    </source>
</reference>
<dbReference type="EMBL" id="JBHMFA010000018">
    <property type="protein sequence ID" value="MFB9106571.1"/>
    <property type="molecule type" value="Genomic_DNA"/>
</dbReference>
<sequence>MIESKSEFNDLITRLKAKEKTNKLGKSLQIKLQAFKEVEQLINSLASPGVTCTCGNKTFTHRHTNWIECTSCNKIKVLMD</sequence>
<dbReference type="Proteomes" id="UP001589590">
    <property type="component" value="Unassembled WGS sequence"/>
</dbReference>
<evidence type="ECO:0000313" key="2">
    <source>
        <dbReference type="Proteomes" id="UP001589590"/>
    </source>
</evidence>
<dbReference type="RefSeq" id="WP_290270659.1">
    <property type="nucleotide sequence ID" value="NZ_JAUFQP010000010.1"/>
</dbReference>
<accession>A0ABV5H521</accession>